<dbReference type="AlphaFoldDB" id="A0A0Q3FCF7"/>
<evidence type="ECO:0000313" key="3">
    <source>
        <dbReference type="Proteomes" id="UP000008810"/>
    </source>
</evidence>
<dbReference type="Proteomes" id="UP000008810">
    <property type="component" value="Chromosome 3"/>
</dbReference>
<organism evidence="1">
    <name type="scientific">Brachypodium distachyon</name>
    <name type="common">Purple false brome</name>
    <name type="synonym">Trachynia distachya</name>
    <dbReference type="NCBI Taxonomy" id="15368"/>
    <lineage>
        <taxon>Eukaryota</taxon>
        <taxon>Viridiplantae</taxon>
        <taxon>Streptophyta</taxon>
        <taxon>Embryophyta</taxon>
        <taxon>Tracheophyta</taxon>
        <taxon>Spermatophyta</taxon>
        <taxon>Magnoliopsida</taxon>
        <taxon>Liliopsida</taxon>
        <taxon>Poales</taxon>
        <taxon>Poaceae</taxon>
        <taxon>BOP clade</taxon>
        <taxon>Pooideae</taxon>
        <taxon>Stipodae</taxon>
        <taxon>Brachypodieae</taxon>
        <taxon>Brachypodium</taxon>
    </lineage>
</organism>
<evidence type="ECO:0000313" key="2">
    <source>
        <dbReference type="EnsemblPlants" id="KQJ95876"/>
    </source>
</evidence>
<keyword evidence="3" id="KW-1185">Reference proteome</keyword>
<dbReference type="EMBL" id="CM000882">
    <property type="protein sequence ID" value="KQJ95876.1"/>
    <property type="molecule type" value="Genomic_DNA"/>
</dbReference>
<reference evidence="1" key="2">
    <citation type="submission" date="2017-06" db="EMBL/GenBank/DDBJ databases">
        <title>WGS assembly of Brachypodium distachyon.</title>
        <authorList>
            <consortium name="The International Brachypodium Initiative"/>
            <person name="Lucas S."/>
            <person name="Harmon-Smith M."/>
            <person name="Lail K."/>
            <person name="Tice H."/>
            <person name="Grimwood J."/>
            <person name="Bruce D."/>
            <person name="Barry K."/>
            <person name="Shu S."/>
            <person name="Lindquist E."/>
            <person name="Wang M."/>
            <person name="Pitluck S."/>
            <person name="Vogel J.P."/>
            <person name="Garvin D.F."/>
            <person name="Mockler T.C."/>
            <person name="Schmutz J."/>
            <person name="Rokhsar D."/>
            <person name="Bevan M.W."/>
        </authorList>
    </citation>
    <scope>NUCLEOTIDE SEQUENCE</scope>
    <source>
        <strain evidence="1">Bd21</strain>
    </source>
</reference>
<dbReference type="Gramene" id="KQJ95876">
    <property type="protein sequence ID" value="KQJ95876"/>
    <property type="gene ID" value="BRADI_3g19535v3"/>
</dbReference>
<proteinExistence type="predicted"/>
<reference evidence="1 2" key="1">
    <citation type="journal article" date="2010" name="Nature">
        <title>Genome sequencing and analysis of the model grass Brachypodium distachyon.</title>
        <authorList>
            <consortium name="International Brachypodium Initiative"/>
        </authorList>
    </citation>
    <scope>NUCLEOTIDE SEQUENCE [LARGE SCALE GENOMIC DNA]</scope>
    <source>
        <strain evidence="1 2">Bd21</strain>
    </source>
</reference>
<protein>
    <submittedName>
        <fullName evidence="1 2">Uncharacterized protein</fullName>
    </submittedName>
</protein>
<gene>
    <name evidence="1" type="ORF">BRADI_3g19535v3</name>
</gene>
<sequence>MAGRCKCMVVLTYYPRARFEPQKTQSEQKHSCQLDTNSRCLYGQTSSWNVVKFADCQVQQHMKDLKFQPFQCRLSRADPCALLQSTSFAISFCNLSS</sequence>
<evidence type="ECO:0000313" key="1">
    <source>
        <dbReference type="EMBL" id="KQJ95876.1"/>
    </source>
</evidence>
<dbReference type="EnsemblPlants" id="KQJ95876">
    <property type="protein sequence ID" value="KQJ95876"/>
    <property type="gene ID" value="BRADI_3g19535v3"/>
</dbReference>
<accession>A0A0Q3FCF7</accession>
<name>A0A0Q3FCF7_BRADI</name>
<dbReference type="InParanoid" id="A0A0Q3FCF7"/>
<reference evidence="2" key="3">
    <citation type="submission" date="2018-08" db="UniProtKB">
        <authorList>
            <consortium name="EnsemblPlants"/>
        </authorList>
    </citation>
    <scope>IDENTIFICATION</scope>
    <source>
        <strain evidence="2">cv. Bd21</strain>
    </source>
</reference>